<protein>
    <submittedName>
        <fullName evidence="3">Uncharacterized protein</fullName>
    </submittedName>
</protein>
<evidence type="ECO:0000313" key="4">
    <source>
        <dbReference type="Proteomes" id="UP000011575"/>
    </source>
</evidence>
<dbReference type="EMBL" id="AOJI01000029">
    <property type="protein sequence ID" value="EMA66088.1"/>
    <property type="molecule type" value="Genomic_DNA"/>
</dbReference>
<feature type="region of interest" description="Disordered" evidence="1">
    <location>
        <begin position="35"/>
        <end position="67"/>
    </location>
</feature>
<evidence type="ECO:0000313" key="3">
    <source>
        <dbReference type="EMBL" id="EMA66088.1"/>
    </source>
</evidence>
<reference evidence="3 4" key="1">
    <citation type="journal article" date="2014" name="PLoS Genet.">
        <title>Phylogenetically driven sequencing of extremely halophilic archaea reveals strategies for static and dynamic osmo-response.</title>
        <authorList>
            <person name="Becker E.A."/>
            <person name="Seitzer P.M."/>
            <person name="Tritt A."/>
            <person name="Larsen D."/>
            <person name="Krusor M."/>
            <person name="Yao A.I."/>
            <person name="Wu D."/>
            <person name="Madern D."/>
            <person name="Eisen J.A."/>
            <person name="Darling A.E."/>
            <person name="Facciotti M.T."/>
        </authorList>
    </citation>
    <scope>NUCLEOTIDE SEQUENCE [LARGE SCALE GENOMIC DNA]</scope>
    <source>
        <strain evidence="3 4">JCM 13560</strain>
    </source>
</reference>
<keyword evidence="4" id="KW-1185">Reference proteome</keyword>
<keyword evidence="2" id="KW-0812">Transmembrane</keyword>
<dbReference type="PATRIC" id="fig|1230454.4.peg.2606"/>
<dbReference type="OrthoDB" id="323870at2157"/>
<name>M0P8B6_9EURY</name>
<sequence>MFEYVSIVGTVSTVIVLLMVSAMLYLVWIGFENDAHKPSPDDGDRPELDDGEESPEPQSELAEGNSV</sequence>
<dbReference type="Proteomes" id="UP000011575">
    <property type="component" value="Unassembled WGS sequence"/>
</dbReference>
<dbReference type="AlphaFoldDB" id="M0P8B6"/>
<keyword evidence="2" id="KW-0472">Membrane</keyword>
<organism evidence="3 4">
    <name type="scientific">Halorubrum aidingense JCM 13560</name>
    <dbReference type="NCBI Taxonomy" id="1230454"/>
    <lineage>
        <taxon>Archaea</taxon>
        <taxon>Methanobacteriati</taxon>
        <taxon>Methanobacteriota</taxon>
        <taxon>Stenosarchaea group</taxon>
        <taxon>Halobacteria</taxon>
        <taxon>Halobacteriales</taxon>
        <taxon>Haloferacaceae</taxon>
        <taxon>Halorubrum</taxon>
    </lineage>
</organism>
<dbReference type="STRING" id="1230454.C461_12988"/>
<comment type="caution">
    <text evidence="3">The sequence shown here is derived from an EMBL/GenBank/DDBJ whole genome shotgun (WGS) entry which is preliminary data.</text>
</comment>
<proteinExistence type="predicted"/>
<dbReference type="RefSeq" id="WP_008001902.1">
    <property type="nucleotide sequence ID" value="NZ_AOJI01000029.1"/>
</dbReference>
<accession>M0P8B6</accession>
<evidence type="ECO:0000256" key="2">
    <source>
        <dbReference type="SAM" id="Phobius"/>
    </source>
</evidence>
<evidence type="ECO:0000256" key="1">
    <source>
        <dbReference type="SAM" id="MobiDB-lite"/>
    </source>
</evidence>
<keyword evidence="2" id="KW-1133">Transmembrane helix</keyword>
<feature type="compositionally biased region" description="Basic and acidic residues" evidence="1">
    <location>
        <begin position="35"/>
        <end position="48"/>
    </location>
</feature>
<feature type="transmembrane region" description="Helical" evidence="2">
    <location>
        <begin position="6"/>
        <end position="28"/>
    </location>
</feature>
<gene>
    <name evidence="3" type="ORF">C461_12988</name>
</gene>